<dbReference type="RefSeq" id="WP_185986671.1">
    <property type="nucleotide sequence ID" value="NZ_BAAALZ010000002.1"/>
</dbReference>
<dbReference type="Proteomes" id="UP000586095">
    <property type="component" value="Unassembled WGS sequence"/>
</dbReference>
<proteinExistence type="predicted"/>
<dbReference type="EMBL" id="JACCBD010000001">
    <property type="protein sequence ID" value="NYD26468.1"/>
    <property type="molecule type" value="Genomic_DNA"/>
</dbReference>
<keyword evidence="2" id="KW-1185">Reference proteome</keyword>
<dbReference type="AlphaFoldDB" id="A0A852R6B4"/>
<evidence type="ECO:0000313" key="1">
    <source>
        <dbReference type="EMBL" id="NYD26468.1"/>
    </source>
</evidence>
<sequence length="141" mass="15405">MRIAKTTDTGSVGDVYALADELLADAEQFQRATAAVPGELFIAFRSLPREYGRRSTVRYVSADDVLYLDVAVAEEDIAELTFDEQRDLLRSELRALVQRGVRSRTAGWSRAQRHTINSAFEALLSGTDAAPGDGVLADTPT</sequence>
<organism evidence="1 2">
    <name type="scientific">Leucobacter aridicollis</name>
    <dbReference type="NCBI Taxonomy" id="283878"/>
    <lineage>
        <taxon>Bacteria</taxon>
        <taxon>Bacillati</taxon>
        <taxon>Actinomycetota</taxon>
        <taxon>Actinomycetes</taxon>
        <taxon>Micrococcales</taxon>
        <taxon>Microbacteriaceae</taxon>
        <taxon>Leucobacter</taxon>
    </lineage>
</organism>
<evidence type="ECO:0000313" key="2">
    <source>
        <dbReference type="Proteomes" id="UP000586095"/>
    </source>
</evidence>
<name>A0A852R6B4_9MICO</name>
<comment type="caution">
    <text evidence="1">The sequence shown here is derived from an EMBL/GenBank/DDBJ whole genome shotgun (WGS) entry which is preliminary data.</text>
</comment>
<accession>A0A852R6B4</accession>
<reference evidence="1 2" key="1">
    <citation type="submission" date="2020-07" db="EMBL/GenBank/DDBJ databases">
        <title>Sequencing the genomes of 1000 actinobacteria strains.</title>
        <authorList>
            <person name="Klenk H.-P."/>
        </authorList>
    </citation>
    <scope>NUCLEOTIDE SEQUENCE [LARGE SCALE GENOMIC DNA]</scope>
    <source>
        <strain evidence="1 2">DSM 17380</strain>
    </source>
</reference>
<protein>
    <submittedName>
        <fullName evidence="1">Uncharacterized protein</fullName>
    </submittedName>
</protein>
<gene>
    <name evidence="1" type="ORF">BJ960_001271</name>
</gene>